<evidence type="ECO:0000259" key="17">
    <source>
        <dbReference type="PROSITE" id="PS51194"/>
    </source>
</evidence>
<keyword evidence="18" id="KW-1185">Reference proteome</keyword>
<dbReference type="InterPro" id="IPR004589">
    <property type="entry name" value="DNA_helicase_ATP-dep_RecQ"/>
</dbReference>
<dbReference type="GO" id="GO:0046872">
    <property type="term" value="F:metal ion binding"/>
    <property type="evidence" value="ECO:0007669"/>
    <property type="project" value="UniProtKB-KW"/>
</dbReference>
<dbReference type="InterPro" id="IPR001650">
    <property type="entry name" value="Helicase_C-like"/>
</dbReference>
<organism evidence="18 19">
    <name type="scientific">Cephus cinctus</name>
    <name type="common">Wheat stem sawfly</name>
    <dbReference type="NCBI Taxonomy" id="211228"/>
    <lineage>
        <taxon>Eukaryota</taxon>
        <taxon>Metazoa</taxon>
        <taxon>Ecdysozoa</taxon>
        <taxon>Arthropoda</taxon>
        <taxon>Hexapoda</taxon>
        <taxon>Insecta</taxon>
        <taxon>Pterygota</taxon>
        <taxon>Neoptera</taxon>
        <taxon>Endopterygota</taxon>
        <taxon>Hymenoptera</taxon>
        <taxon>Cephoidea</taxon>
        <taxon>Cephidae</taxon>
        <taxon>Cephus</taxon>
    </lineage>
</organism>
<keyword evidence="8" id="KW-0238">DNA-binding</keyword>
<dbReference type="InterPro" id="IPR032284">
    <property type="entry name" value="RecQ_Zn-bd"/>
</dbReference>
<dbReference type="PROSITE" id="PS51194">
    <property type="entry name" value="HELICASE_CTER"/>
    <property type="match status" value="1"/>
</dbReference>
<evidence type="ECO:0000256" key="13">
    <source>
        <dbReference type="ARBA" id="ARBA00049360"/>
    </source>
</evidence>
<dbReference type="GO" id="GO:0043138">
    <property type="term" value="F:3'-5' DNA helicase activity"/>
    <property type="evidence" value="ECO:0007669"/>
    <property type="project" value="UniProtKB-EC"/>
</dbReference>
<feature type="compositionally biased region" description="Polar residues" evidence="15">
    <location>
        <begin position="892"/>
        <end position="921"/>
    </location>
</feature>
<dbReference type="Pfam" id="PF00270">
    <property type="entry name" value="DEAD"/>
    <property type="match status" value="1"/>
</dbReference>
<name>A0AAJ7FDI6_CEPCN</name>
<feature type="region of interest" description="Disordered" evidence="15">
    <location>
        <begin position="688"/>
        <end position="713"/>
    </location>
</feature>
<comment type="catalytic activity">
    <reaction evidence="13">
        <text>ATP + H2O = ADP + phosphate + H(+)</text>
        <dbReference type="Rhea" id="RHEA:13065"/>
        <dbReference type="ChEBI" id="CHEBI:15377"/>
        <dbReference type="ChEBI" id="CHEBI:15378"/>
        <dbReference type="ChEBI" id="CHEBI:30616"/>
        <dbReference type="ChEBI" id="CHEBI:43474"/>
        <dbReference type="ChEBI" id="CHEBI:456216"/>
    </reaction>
</comment>
<dbReference type="InterPro" id="IPR002464">
    <property type="entry name" value="DNA/RNA_helicase_DEAH_CS"/>
</dbReference>
<evidence type="ECO:0000256" key="1">
    <source>
        <dbReference type="ARBA" id="ARBA00004123"/>
    </source>
</evidence>
<evidence type="ECO:0000256" key="7">
    <source>
        <dbReference type="ARBA" id="ARBA00022840"/>
    </source>
</evidence>
<keyword evidence="9" id="KW-0413">Isomerase</keyword>
<dbReference type="RefSeq" id="XP_015586451.1">
    <property type="nucleotide sequence ID" value="XM_015730965.2"/>
</dbReference>
<keyword evidence="4" id="KW-0547">Nucleotide-binding</keyword>
<dbReference type="PANTHER" id="PTHR13710:SF152">
    <property type="entry name" value="ATP-DEPENDENT DNA HELICASE Q5"/>
    <property type="match status" value="1"/>
</dbReference>
<feature type="domain" description="Helicase ATP-binding" evidence="16">
    <location>
        <begin position="28"/>
        <end position="203"/>
    </location>
</feature>
<evidence type="ECO:0000259" key="16">
    <source>
        <dbReference type="PROSITE" id="PS51192"/>
    </source>
</evidence>
<dbReference type="Pfam" id="PF00271">
    <property type="entry name" value="Helicase_C"/>
    <property type="match status" value="1"/>
</dbReference>
<dbReference type="PROSITE" id="PS51192">
    <property type="entry name" value="HELICASE_ATP_BIND_1"/>
    <property type="match status" value="1"/>
</dbReference>
<comment type="catalytic activity">
    <reaction evidence="11">
        <text>Couples ATP hydrolysis with the unwinding of duplex DNA by translocating in the 3'-5' direction.</text>
        <dbReference type="EC" id="5.6.2.4"/>
    </reaction>
</comment>
<dbReference type="GO" id="GO:0005634">
    <property type="term" value="C:nucleus"/>
    <property type="evidence" value="ECO:0007669"/>
    <property type="project" value="UniProtKB-SubCell"/>
</dbReference>
<dbReference type="GeneID" id="107263601"/>
<feature type="compositionally biased region" description="Basic and acidic residues" evidence="15">
    <location>
        <begin position="990"/>
        <end position="1000"/>
    </location>
</feature>
<evidence type="ECO:0000256" key="14">
    <source>
        <dbReference type="SAM" id="Coils"/>
    </source>
</evidence>
<feature type="region of interest" description="Disordered" evidence="15">
    <location>
        <begin position="850"/>
        <end position="952"/>
    </location>
</feature>
<dbReference type="GO" id="GO:0009378">
    <property type="term" value="F:four-way junction helicase activity"/>
    <property type="evidence" value="ECO:0007669"/>
    <property type="project" value="TreeGrafter"/>
</dbReference>
<feature type="coiled-coil region" evidence="14">
    <location>
        <begin position="493"/>
        <end position="520"/>
    </location>
</feature>
<dbReference type="AlphaFoldDB" id="A0AAJ7FDI6"/>
<dbReference type="Proteomes" id="UP000694920">
    <property type="component" value="Unplaced"/>
</dbReference>
<dbReference type="GO" id="GO:0016787">
    <property type="term" value="F:hydrolase activity"/>
    <property type="evidence" value="ECO:0007669"/>
    <property type="project" value="UniProtKB-KW"/>
</dbReference>
<dbReference type="PANTHER" id="PTHR13710">
    <property type="entry name" value="DNA HELICASE RECQ FAMILY MEMBER"/>
    <property type="match status" value="1"/>
</dbReference>
<dbReference type="SMART" id="SM00490">
    <property type="entry name" value="HELICc"/>
    <property type="match status" value="1"/>
</dbReference>
<evidence type="ECO:0000256" key="11">
    <source>
        <dbReference type="ARBA" id="ARBA00034617"/>
    </source>
</evidence>
<dbReference type="GO" id="GO:0005694">
    <property type="term" value="C:chromosome"/>
    <property type="evidence" value="ECO:0007669"/>
    <property type="project" value="TreeGrafter"/>
</dbReference>
<dbReference type="SUPFAM" id="SSF52540">
    <property type="entry name" value="P-loop containing nucleoside triphosphate hydrolases"/>
    <property type="match status" value="1"/>
</dbReference>
<keyword evidence="6 19" id="KW-0347">Helicase</keyword>
<evidence type="ECO:0000256" key="15">
    <source>
        <dbReference type="SAM" id="MobiDB-lite"/>
    </source>
</evidence>
<keyword evidence="5" id="KW-0378">Hydrolase</keyword>
<evidence type="ECO:0000256" key="3">
    <source>
        <dbReference type="ARBA" id="ARBA00022723"/>
    </source>
</evidence>
<dbReference type="InterPro" id="IPR027417">
    <property type="entry name" value="P-loop_NTPase"/>
</dbReference>
<keyword evidence="7" id="KW-0067">ATP-binding</keyword>
<reference evidence="19" key="1">
    <citation type="submission" date="2025-08" db="UniProtKB">
        <authorList>
            <consortium name="RefSeq"/>
        </authorList>
    </citation>
    <scope>IDENTIFICATION</scope>
</reference>
<proteinExistence type="inferred from homology"/>
<keyword evidence="14" id="KW-0175">Coiled coil</keyword>
<evidence type="ECO:0000256" key="4">
    <source>
        <dbReference type="ARBA" id="ARBA00022741"/>
    </source>
</evidence>
<evidence type="ECO:0000256" key="6">
    <source>
        <dbReference type="ARBA" id="ARBA00022806"/>
    </source>
</evidence>
<evidence type="ECO:0000256" key="12">
    <source>
        <dbReference type="ARBA" id="ARBA00034808"/>
    </source>
</evidence>
<keyword evidence="3" id="KW-0479">Metal-binding</keyword>
<evidence type="ECO:0000313" key="18">
    <source>
        <dbReference type="Proteomes" id="UP000694920"/>
    </source>
</evidence>
<dbReference type="SMART" id="SM00487">
    <property type="entry name" value="DEXDc"/>
    <property type="match status" value="1"/>
</dbReference>
<dbReference type="GO" id="GO:0003677">
    <property type="term" value="F:DNA binding"/>
    <property type="evidence" value="ECO:0007669"/>
    <property type="project" value="UniProtKB-KW"/>
</dbReference>
<feature type="compositionally biased region" description="Low complexity" evidence="15">
    <location>
        <begin position="862"/>
        <end position="871"/>
    </location>
</feature>
<dbReference type="Gene3D" id="6.10.250.3140">
    <property type="match status" value="1"/>
</dbReference>
<dbReference type="Pfam" id="PF16124">
    <property type="entry name" value="RecQ_Zn_bind"/>
    <property type="match status" value="1"/>
</dbReference>
<dbReference type="GO" id="GO:0000724">
    <property type="term" value="P:double-strand break repair via homologous recombination"/>
    <property type="evidence" value="ECO:0007669"/>
    <property type="project" value="TreeGrafter"/>
</dbReference>
<evidence type="ECO:0000256" key="5">
    <source>
        <dbReference type="ARBA" id="ARBA00022801"/>
    </source>
</evidence>
<evidence type="ECO:0000256" key="10">
    <source>
        <dbReference type="ARBA" id="ARBA00023242"/>
    </source>
</evidence>
<feature type="compositionally biased region" description="Basic and acidic residues" evidence="15">
    <location>
        <begin position="850"/>
        <end position="859"/>
    </location>
</feature>
<dbReference type="KEGG" id="ccin:107263601"/>
<evidence type="ECO:0000256" key="2">
    <source>
        <dbReference type="ARBA" id="ARBA00005446"/>
    </source>
</evidence>
<feature type="region of interest" description="Disordered" evidence="15">
    <location>
        <begin position="981"/>
        <end position="1000"/>
    </location>
</feature>
<evidence type="ECO:0000313" key="19">
    <source>
        <dbReference type="RefSeq" id="XP_015586451.1"/>
    </source>
</evidence>
<comment type="similarity">
    <text evidence="2">Belongs to the helicase family. RecQ subfamily.</text>
</comment>
<dbReference type="PROSITE" id="PS00690">
    <property type="entry name" value="DEAH_ATP_HELICASE"/>
    <property type="match status" value="1"/>
</dbReference>
<dbReference type="GO" id="GO:0005524">
    <property type="term" value="F:ATP binding"/>
    <property type="evidence" value="ECO:0007669"/>
    <property type="project" value="UniProtKB-KW"/>
</dbReference>
<dbReference type="Gene3D" id="3.40.50.300">
    <property type="entry name" value="P-loop containing nucleotide triphosphate hydrolases"/>
    <property type="match status" value="2"/>
</dbReference>
<sequence>MLTLLQATLKEKFGYNDFKTDVQKQATMAVYDGKNDVYICLPTGSGKSLCFQLPAILKENQVAIVFSPLIALIKNQIDFLRSKKINAQTLNSRILGKDREKIINNLQSKAPTIKLLYITPEMSVQRYFKILIEQMYKNNKISYLVIDEAHCLSLWGHDFRPNYRELGNFRQICPTVPILALTATASKEVVTDIFDTLRMSKTKLFSLPVFRSNLYYDVWFLDSIENRFLHLKEFILKVLGSEQENVPKNERNCGIIYCRKKEATETIANKLTKAGIPTLAYHGSLKSSDRMRVQDKWTSGEVPVIAATCSFGMGVDKGPVRFVVHWTIPQTIAGYYQESGRAGRDGKPAFCRIYVSNEEYSAISYLLKDIATGDQVDQKKRKWKDFEKMIEYCMQTKCRHAVFSKYFGDSPPNCKDKCDVCENKDLVQARISEFETYPTKPRRPINDSDGFALPKCDNGCDDDESGGRRISKEQLLAREKREAKEFLERHFGMRRGNNNREEIEKKNKEAAKNAEVYAADSTDRKVKGLTVQVREHMFKQLRTALLENHSKFSHECNVPLKEVDVHVLACRLEYKILCDTRVANKYKYNAFQLVSAVQRCTKNNTIYENLQEYNPNQKGLSITNVLKNIEARNDDSKTTDKLITISQSSNDSSKTDKFICGFKTALELSNNDKQDLKTSNNKEISQINNLSDSDNFSKMPSKSTSIEHNEECDKTSKTWNNSIEVKENEVNIVADLMSKYKSRKNKNHSSTKMFAEKKIFKGNVNSDEVTKKKDDHSITKEDCLGTEGDIDCVFIKETSAVKRGSVDVKKKNLPITTFTTATKLLDDKSEILHKTIDHTSAKKKVENRLGKWITRDSHKNRSSSSHISSKSKSIHEKKVTSATVKSLESKSNKVSGKTESGENQITKKPSHDGPNQTITISDSDDCSPESIEIKKSFSNSKKRKVPDFSDIDTKLQPASKRVSLPDPHVRKECVMKLREEATTSNTYSAQRKDEHKNKKKSVESTVISTIEILKNHLKKYYGSKRIPDRESFREISKEIHKRILNKRIYDDAGIKNFVKNFLEVK</sequence>
<gene>
    <name evidence="19" type="primary">LOC107263601</name>
</gene>
<dbReference type="EC" id="5.6.2.4" evidence="12"/>
<evidence type="ECO:0000256" key="8">
    <source>
        <dbReference type="ARBA" id="ARBA00023125"/>
    </source>
</evidence>
<feature type="compositionally biased region" description="Polar residues" evidence="15">
    <location>
        <begin position="688"/>
        <end position="704"/>
    </location>
</feature>
<dbReference type="InterPro" id="IPR014001">
    <property type="entry name" value="Helicase_ATP-bd"/>
</dbReference>
<keyword evidence="10" id="KW-0539">Nucleus</keyword>
<feature type="domain" description="Helicase C-terminal" evidence="17">
    <location>
        <begin position="230"/>
        <end position="394"/>
    </location>
</feature>
<protein>
    <recommendedName>
        <fullName evidence="12">DNA 3'-5' helicase</fullName>
        <ecNumber evidence="12">5.6.2.4</ecNumber>
    </recommendedName>
</protein>
<comment type="subcellular location">
    <subcellularLocation>
        <location evidence="1">Nucleus</location>
    </subcellularLocation>
</comment>
<accession>A0AAJ7FDI6</accession>
<dbReference type="InterPro" id="IPR011545">
    <property type="entry name" value="DEAD/DEAH_box_helicase_dom"/>
</dbReference>
<dbReference type="GO" id="GO:0005737">
    <property type="term" value="C:cytoplasm"/>
    <property type="evidence" value="ECO:0007669"/>
    <property type="project" value="TreeGrafter"/>
</dbReference>
<evidence type="ECO:0000256" key="9">
    <source>
        <dbReference type="ARBA" id="ARBA00023235"/>
    </source>
</evidence>
<dbReference type="NCBIfam" id="TIGR00614">
    <property type="entry name" value="recQ_fam"/>
    <property type="match status" value="1"/>
</dbReference>
<dbReference type="FunFam" id="3.40.50.300:FF:000444">
    <property type="entry name" value="ATP-dependent DNA helicase"/>
    <property type="match status" value="1"/>
</dbReference>